<proteinExistence type="predicted"/>
<gene>
    <name evidence="1" type="ORF">ElP_40390</name>
</gene>
<organism evidence="1 2">
    <name type="scientific">Tautonia plasticadhaerens</name>
    <dbReference type="NCBI Taxonomy" id="2527974"/>
    <lineage>
        <taxon>Bacteria</taxon>
        <taxon>Pseudomonadati</taxon>
        <taxon>Planctomycetota</taxon>
        <taxon>Planctomycetia</taxon>
        <taxon>Isosphaerales</taxon>
        <taxon>Isosphaeraceae</taxon>
        <taxon>Tautonia</taxon>
    </lineage>
</organism>
<reference evidence="1 2" key="1">
    <citation type="submission" date="2019-02" db="EMBL/GenBank/DDBJ databases">
        <title>Deep-cultivation of Planctomycetes and their phenomic and genomic characterization uncovers novel biology.</title>
        <authorList>
            <person name="Wiegand S."/>
            <person name="Jogler M."/>
            <person name="Boedeker C."/>
            <person name="Pinto D."/>
            <person name="Vollmers J."/>
            <person name="Rivas-Marin E."/>
            <person name="Kohn T."/>
            <person name="Peeters S.H."/>
            <person name="Heuer A."/>
            <person name="Rast P."/>
            <person name="Oberbeckmann S."/>
            <person name="Bunk B."/>
            <person name="Jeske O."/>
            <person name="Meyerdierks A."/>
            <person name="Storesund J.E."/>
            <person name="Kallscheuer N."/>
            <person name="Luecker S."/>
            <person name="Lage O.M."/>
            <person name="Pohl T."/>
            <person name="Merkel B.J."/>
            <person name="Hornburger P."/>
            <person name="Mueller R.-W."/>
            <person name="Bruemmer F."/>
            <person name="Labrenz M."/>
            <person name="Spormann A.M."/>
            <person name="Op den Camp H."/>
            <person name="Overmann J."/>
            <person name="Amann R."/>
            <person name="Jetten M.S.M."/>
            <person name="Mascher T."/>
            <person name="Medema M.H."/>
            <person name="Devos D.P."/>
            <person name="Kaster A.-K."/>
            <person name="Ovreas L."/>
            <person name="Rohde M."/>
            <person name="Galperin M.Y."/>
            <person name="Jogler C."/>
        </authorList>
    </citation>
    <scope>NUCLEOTIDE SEQUENCE [LARGE SCALE GENOMIC DNA]</scope>
    <source>
        <strain evidence="1 2">ElP</strain>
    </source>
</reference>
<keyword evidence="2" id="KW-1185">Reference proteome</keyword>
<dbReference type="RefSeq" id="WP_145272187.1">
    <property type="nucleotide sequence ID" value="NZ_CP036426.1"/>
</dbReference>
<name>A0A518H5L3_9BACT</name>
<dbReference type="EMBL" id="CP036426">
    <property type="protein sequence ID" value="QDV36125.1"/>
    <property type="molecule type" value="Genomic_DNA"/>
</dbReference>
<accession>A0A518H5L3</accession>
<dbReference type="AlphaFoldDB" id="A0A518H5L3"/>
<protein>
    <submittedName>
        <fullName evidence="1">Uncharacterized protein</fullName>
    </submittedName>
</protein>
<sequence>MFMFPGVMCGLAFAVMVNPRTGPQAQAPQTEEERITVVIRGRLEFDPTEGGGRGSPGRFAVRSRGMLFRLEFKEPVPGRPELDPLVQQAVVVEGSLEQRGEPGHLVCIVEGKVRAAADVGEPGTMSYLVAYEKGRVQEVESLLEDLGMEVRSHNETGGYFKVTPTRKAGLDYVKRLQEGPGVRFVEKEQVYRPQAGTEPR</sequence>
<dbReference type="Proteomes" id="UP000317835">
    <property type="component" value="Chromosome"/>
</dbReference>
<dbReference type="KEGG" id="tpla:ElP_40390"/>
<evidence type="ECO:0000313" key="1">
    <source>
        <dbReference type="EMBL" id="QDV36125.1"/>
    </source>
</evidence>
<evidence type="ECO:0000313" key="2">
    <source>
        <dbReference type="Proteomes" id="UP000317835"/>
    </source>
</evidence>